<protein>
    <recommendedName>
        <fullName evidence="4">Secreted protein</fullName>
    </recommendedName>
</protein>
<reference evidence="2 3" key="1">
    <citation type="submission" date="2016-09" db="EMBL/GenBank/DDBJ databases">
        <authorList>
            <person name="Capua I."/>
            <person name="De Benedictis P."/>
            <person name="Joannis T."/>
            <person name="Lombin L.H."/>
            <person name="Cattoli G."/>
        </authorList>
    </citation>
    <scope>NUCLEOTIDE SEQUENCE [LARGE SCALE GENOMIC DNA]</scope>
    <source>
        <strain evidence="2 3">IMI 309357</strain>
    </source>
</reference>
<evidence type="ECO:0000313" key="2">
    <source>
        <dbReference type="EMBL" id="OHF00597.1"/>
    </source>
</evidence>
<dbReference type="GeneID" id="34557294"/>
<name>A0A1G4BH34_9PEZI</name>
<proteinExistence type="predicted"/>
<evidence type="ECO:0000313" key="3">
    <source>
        <dbReference type="Proteomes" id="UP000176998"/>
    </source>
</evidence>
<organism evidence="2 3">
    <name type="scientific">Colletotrichum orchidophilum</name>
    <dbReference type="NCBI Taxonomy" id="1209926"/>
    <lineage>
        <taxon>Eukaryota</taxon>
        <taxon>Fungi</taxon>
        <taxon>Dikarya</taxon>
        <taxon>Ascomycota</taxon>
        <taxon>Pezizomycotina</taxon>
        <taxon>Sordariomycetes</taxon>
        <taxon>Hypocreomycetidae</taxon>
        <taxon>Glomerellales</taxon>
        <taxon>Glomerellaceae</taxon>
        <taxon>Colletotrichum</taxon>
    </lineage>
</organism>
<accession>A0A1G4BH34</accession>
<feature type="chain" id="PRO_5009602881" description="Secreted protein" evidence="1">
    <location>
        <begin position="20"/>
        <end position="87"/>
    </location>
</feature>
<dbReference type="Proteomes" id="UP000176998">
    <property type="component" value="Unassembled WGS sequence"/>
</dbReference>
<evidence type="ECO:0000256" key="1">
    <source>
        <dbReference type="SAM" id="SignalP"/>
    </source>
</evidence>
<sequence length="87" mass="9329">MTGSIASIANLLSLRICHSACPCHQPAARSLGKTINAPLRLSVRYYDITMSNLVRITVRSTYNSLGIRSGPVSLVDFSAFSFASLAP</sequence>
<gene>
    <name evidence="2" type="ORF">CORC01_04136</name>
</gene>
<evidence type="ECO:0008006" key="4">
    <source>
        <dbReference type="Google" id="ProtNLM"/>
    </source>
</evidence>
<dbReference type="EMBL" id="MJBS01000026">
    <property type="protein sequence ID" value="OHF00597.1"/>
    <property type="molecule type" value="Genomic_DNA"/>
</dbReference>
<feature type="signal peptide" evidence="1">
    <location>
        <begin position="1"/>
        <end position="19"/>
    </location>
</feature>
<comment type="caution">
    <text evidence="2">The sequence shown here is derived from an EMBL/GenBank/DDBJ whole genome shotgun (WGS) entry which is preliminary data.</text>
</comment>
<keyword evidence="1" id="KW-0732">Signal</keyword>
<dbReference type="AlphaFoldDB" id="A0A1G4BH34"/>
<keyword evidence="3" id="KW-1185">Reference proteome</keyword>
<dbReference type="RefSeq" id="XP_022477740.1">
    <property type="nucleotide sequence ID" value="XM_022615784.1"/>
</dbReference>
<dbReference type="OrthoDB" id="10552096at2759"/>